<dbReference type="EMBL" id="CM037621">
    <property type="protein sequence ID" value="KAH8001221.1"/>
    <property type="molecule type" value="Genomic_DNA"/>
</dbReference>
<evidence type="ECO:0000313" key="2">
    <source>
        <dbReference type="Proteomes" id="UP000827872"/>
    </source>
</evidence>
<protein>
    <submittedName>
        <fullName evidence="1">Uncharacterized protein</fullName>
    </submittedName>
</protein>
<proteinExistence type="predicted"/>
<dbReference type="Proteomes" id="UP000827872">
    <property type="component" value="Linkage Group LG08"/>
</dbReference>
<reference evidence="1" key="1">
    <citation type="submission" date="2021-08" db="EMBL/GenBank/DDBJ databases">
        <title>The first chromosome-level gecko genome reveals the dynamic sex chromosomes of Neotropical dwarf geckos (Sphaerodactylidae: Sphaerodactylus).</title>
        <authorList>
            <person name="Pinto B.J."/>
            <person name="Keating S.E."/>
            <person name="Gamble T."/>
        </authorList>
    </citation>
    <scope>NUCLEOTIDE SEQUENCE</scope>
    <source>
        <strain evidence="1">TG3544</strain>
    </source>
</reference>
<evidence type="ECO:0000313" key="1">
    <source>
        <dbReference type="EMBL" id="KAH8001221.1"/>
    </source>
</evidence>
<gene>
    <name evidence="1" type="ORF">K3G42_002589</name>
</gene>
<sequence length="66" mass="7027">MSTFGVHSVLGVSPSDPQVVSKPFSIPILEHQDSEELPTPAQYISGDLGGVAVEGRRLCYVDKDVA</sequence>
<comment type="caution">
    <text evidence="1">The sequence shown here is derived from an EMBL/GenBank/DDBJ whole genome shotgun (WGS) entry which is preliminary data.</text>
</comment>
<name>A0ACB8F7V7_9SAUR</name>
<keyword evidence="2" id="KW-1185">Reference proteome</keyword>
<organism evidence="1 2">
    <name type="scientific">Sphaerodactylus townsendi</name>
    <dbReference type="NCBI Taxonomy" id="933632"/>
    <lineage>
        <taxon>Eukaryota</taxon>
        <taxon>Metazoa</taxon>
        <taxon>Chordata</taxon>
        <taxon>Craniata</taxon>
        <taxon>Vertebrata</taxon>
        <taxon>Euteleostomi</taxon>
        <taxon>Lepidosauria</taxon>
        <taxon>Squamata</taxon>
        <taxon>Bifurcata</taxon>
        <taxon>Gekkota</taxon>
        <taxon>Sphaerodactylidae</taxon>
        <taxon>Sphaerodactylus</taxon>
    </lineage>
</organism>
<accession>A0ACB8F7V7</accession>